<dbReference type="PANTHER" id="PTHR13399:SF2">
    <property type="entry name" value="TRANSLOCON-ASSOCIATED PROTEIN SUBUNIT GAMMA"/>
    <property type="match status" value="1"/>
</dbReference>
<dbReference type="PANTHER" id="PTHR13399">
    <property type="entry name" value="TRANSLOCON-ASSOCIATED PROTEIN TRAP , GAMMA SUBUNIT"/>
    <property type="match status" value="1"/>
</dbReference>
<protein>
    <recommendedName>
        <fullName evidence="1">Rab-GAP TBC domain-containing protein</fullName>
    </recommendedName>
</protein>
<keyword evidence="3" id="KW-1185">Reference proteome</keyword>
<sequence length="104" mass="11878">MLWITLAERHIQTRQINWSITSRFCFNEKENPDDEALGVQIVKDLHRTGCSLFSGEESDNQALLKQVLLAYARWNKSVGYCQGFNMLAAIILKVMEGDVDDSLK</sequence>
<gene>
    <name evidence="2" type="ORF">OSB1V03_LOCUS14825</name>
</gene>
<accession>A0A7R9L5H4</accession>
<name>A0A7R9L5H4_9ACAR</name>
<dbReference type="InterPro" id="IPR000195">
    <property type="entry name" value="Rab-GAP-TBC_dom"/>
</dbReference>
<dbReference type="InterPro" id="IPR035969">
    <property type="entry name" value="Rab-GAP_TBC_sf"/>
</dbReference>
<dbReference type="Gene3D" id="1.10.8.270">
    <property type="entry name" value="putative rabgap domain of human tbc1 domain family member 14 like domains"/>
    <property type="match status" value="1"/>
</dbReference>
<dbReference type="GO" id="GO:0005783">
    <property type="term" value="C:endoplasmic reticulum"/>
    <property type="evidence" value="ECO:0007669"/>
    <property type="project" value="TreeGrafter"/>
</dbReference>
<evidence type="ECO:0000313" key="3">
    <source>
        <dbReference type="Proteomes" id="UP000759131"/>
    </source>
</evidence>
<proteinExistence type="predicted"/>
<evidence type="ECO:0000259" key="1">
    <source>
        <dbReference type="PROSITE" id="PS50086"/>
    </source>
</evidence>
<dbReference type="PROSITE" id="PS50086">
    <property type="entry name" value="TBC_RABGAP"/>
    <property type="match status" value="1"/>
</dbReference>
<reference evidence="2" key="1">
    <citation type="submission" date="2020-11" db="EMBL/GenBank/DDBJ databases">
        <authorList>
            <person name="Tran Van P."/>
        </authorList>
    </citation>
    <scope>NUCLEOTIDE SEQUENCE</scope>
</reference>
<dbReference type="Pfam" id="PF00566">
    <property type="entry name" value="RabGAP-TBC"/>
    <property type="match status" value="1"/>
</dbReference>
<dbReference type="Proteomes" id="UP000759131">
    <property type="component" value="Unassembled WGS sequence"/>
</dbReference>
<dbReference type="AlphaFoldDB" id="A0A7R9L5H4"/>
<feature type="domain" description="Rab-GAP TBC" evidence="1">
    <location>
        <begin position="1"/>
        <end position="104"/>
    </location>
</feature>
<evidence type="ECO:0000313" key="2">
    <source>
        <dbReference type="EMBL" id="CAD7634429.1"/>
    </source>
</evidence>
<dbReference type="EMBL" id="OC869186">
    <property type="protein sequence ID" value="CAD7634429.1"/>
    <property type="molecule type" value="Genomic_DNA"/>
</dbReference>
<dbReference type="OrthoDB" id="289721at2759"/>
<dbReference type="EMBL" id="CAJPIZ010014611">
    <property type="protein sequence ID" value="CAG2114859.1"/>
    <property type="molecule type" value="Genomic_DNA"/>
</dbReference>
<dbReference type="SUPFAM" id="SSF47923">
    <property type="entry name" value="Ypt/Rab-GAP domain of gyp1p"/>
    <property type="match status" value="1"/>
</dbReference>
<organism evidence="2">
    <name type="scientific">Medioppia subpectinata</name>
    <dbReference type="NCBI Taxonomy" id="1979941"/>
    <lineage>
        <taxon>Eukaryota</taxon>
        <taxon>Metazoa</taxon>
        <taxon>Ecdysozoa</taxon>
        <taxon>Arthropoda</taxon>
        <taxon>Chelicerata</taxon>
        <taxon>Arachnida</taxon>
        <taxon>Acari</taxon>
        <taxon>Acariformes</taxon>
        <taxon>Sarcoptiformes</taxon>
        <taxon>Oribatida</taxon>
        <taxon>Brachypylina</taxon>
        <taxon>Oppioidea</taxon>
        <taxon>Oppiidae</taxon>
        <taxon>Medioppia</taxon>
    </lineage>
</organism>
<feature type="non-terminal residue" evidence="2">
    <location>
        <position position="1"/>
    </location>
</feature>